<dbReference type="Gene3D" id="2.30.30.140">
    <property type="match status" value="1"/>
</dbReference>
<evidence type="ECO:0008006" key="3">
    <source>
        <dbReference type="Google" id="ProtNLM"/>
    </source>
</evidence>
<name>A0A9X0A0I9_9CNID</name>
<evidence type="ECO:0000313" key="2">
    <source>
        <dbReference type="Proteomes" id="UP001163046"/>
    </source>
</evidence>
<organism evidence="1 2">
    <name type="scientific">Desmophyllum pertusum</name>
    <dbReference type="NCBI Taxonomy" id="174260"/>
    <lineage>
        <taxon>Eukaryota</taxon>
        <taxon>Metazoa</taxon>
        <taxon>Cnidaria</taxon>
        <taxon>Anthozoa</taxon>
        <taxon>Hexacorallia</taxon>
        <taxon>Scleractinia</taxon>
        <taxon>Caryophylliina</taxon>
        <taxon>Caryophylliidae</taxon>
        <taxon>Desmophyllum</taxon>
    </lineage>
</organism>
<dbReference type="AlphaFoldDB" id="A0A9X0A0I9"/>
<dbReference type="Proteomes" id="UP001163046">
    <property type="component" value="Unassembled WGS sequence"/>
</dbReference>
<reference evidence="1" key="1">
    <citation type="submission" date="2023-01" db="EMBL/GenBank/DDBJ databases">
        <title>Genome assembly of the deep-sea coral Lophelia pertusa.</title>
        <authorList>
            <person name="Herrera S."/>
            <person name="Cordes E."/>
        </authorList>
    </citation>
    <scope>NUCLEOTIDE SEQUENCE</scope>
    <source>
        <strain evidence="1">USNM1676648</strain>
        <tissue evidence="1">Polyp</tissue>
    </source>
</reference>
<sequence>MAAQNKRSRPRKDFLRPWKTGVGVKAERIQTKTEKVDTETMYPIEITERDKGSNKVKIHFIGYANEYDEWRDTDQLGAPRILFLVVACYDFPQAINLWKTCHVLSSC</sequence>
<proteinExistence type="predicted"/>
<comment type="caution">
    <text evidence="1">The sequence shown here is derived from an EMBL/GenBank/DDBJ whole genome shotgun (WGS) entry which is preliminary data.</text>
</comment>
<gene>
    <name evidence="1" type="ORF">OS493_019367</name>
</gene>
<dbReference type="EMBL" id="MU825407">
    <property type="protein sequence ID" value="KAJ7391236.1"/>
    <property type="molecule type" value="Genomic_DNA"/>
</dbReference>
<dbReference type="InterPro" id="IPR016197">
    <property type="entry name" value="Chromo-like_dom_sf"/>
</dbReference>
<protein>
    <recommendedName>
        <fullName evidence="3">Chromo domain-containing protein</fullName>
    </recommendedName>
</protein>
<accession>A0A9X0A0I9</accession>
<dbReference type="OrthoDB" id="10573446at2759"/>
<evidence type="ECO:0000313" key="1">
    <source>
        <dbReference type="EMBL" id="KAJ7391236.1"/>
    </source>
</evidence>
<dbReference type="SUPFAM" id="SSF54160">
    <property type="entry name" value="Chromo domain-like"/>
    <property type="match status" value="1"/>
</dbReference>
<keyword evidence="2" id="KW-1185">Reference proteome</keyword>